<comment type="caution">
    <text evidence="2">The sequence shown here is derived from an EMBL/GenBank/DDBJ whole genome shotgun (WGS) entry which is preliminary data.</text>
</comment>
<evidence type="ECO:0000313" key="2">
    <source>
        <dbReference type="EMBL" id="PTU19301.1"/>
    </source>
</evidence>
<dbReference type="VEuPathDB" id="FungiDB:P175DRAFT_0533733"/>
<dbReference type="EMBL" id="MSFN02000006">
    <property type="protein sequence ID" value="PTU19301.1"/>
    <property type="molecule type" value="Genomic_DNA"/>
</dbReference>
<gene>
    <name evidence="2" type="ORF">P175DRAFT_0533733</name>
</gene>
<organism evidence="2 3">
    <name type="scientific">Aspergillus ochraceoroseus IBT 24754</name>
    <dbReference type="NCBI Taxonomy" id="1392256"/>
    <lineage>
        <taxon>Eukaryota</taxon>
        <taxon>Fungi</taxon>
        <taxon>Dikarya</taxon>
        <taxon>Ascomycota</taxon>
        <taxon>Pezizomycotina</taxon>
        <taxon>Eurotiomycetes</taxon>
        <taxon>Eurotiomycetidae</taxon>
        <taxon>Eurotiales</taxon>
        <taxon>Aspergillaceae</taxon>
        <taxon>Aspergillus</taxon>
        <taxon>Aspergillus subgen. Nidulantes</taxon>
    </lineage>
</organism>
<dbReference type="Proteomes" id="UP000244073">
    <property type="component" value="Unassembled WGS sequence"/>
</dbReference>
<feature type="region of interest" description="Disordered" evidence="1">
    <location>
        <begin position="79"/>
        <end position="110"/>
    </location>
</feature>
<proteinExistence type="predicted"/>
<accession>A0A2T5LSQ7</accession>
<dbReference type="RefSeq" id="XP_040750693.1">
    <property type="nucleotide sequence ID" value="XM_040900079.1"/>
</dbReference>
<sequence length="140" mass="15555">MRTLIPGVEPVKRDHEWHDSAMQDQARSVICVLIPDMTGSEAEAGGPYVRAEHTETTYMGLTGNDMRVGTAVTFMQTKPEHTELSRASGFDGVDGDLPQDNPLGRMGRENQVNKNRKHENMPKSIVGRRIKPHTIPSVHP</sequence>
<reference evidence="2 3" key="1">
    <citation type="journal article" date="2018" name="Proc. Natl. Acad. Sci. U.S.A.">
        <title>Linking secondary metabolites to gene clusters through genome sequencing of six diverse Aspergillus species.</title>
        <authorList>
            <person name="Kaerboelling I."/>
            <person name="Vesth T.C."/>
            <person name="Frisvad J.C."/>
            <person name="Nybo J.L."/>
            <person name="Theobald S."/>
            <person name="Kuo A."/>
            <person name="Bowyer P."/>
            <person name="Matsuda Y."/>
            <person name="Mondo S."/>
            <person name="Lyhne E.K."/>
            <person name="Kogle M.E."/>
            <person name="Clum A."/>
            <person name="Lipzen A."/>
            <person name="Salamov A."/>
            <person name="Ngan C.Y."/>
            <person name="Daum C."/>
            <person name="Chiniquy J."/>
            <person name="Barry K."/>
            <person name="LaButti K."/>
            <person name="Haridas S."/>
            <person name="Simmons B.A."/>
            <person name="Magnuson J.K."/>
            <person name="Mortensen U.H."/>
            <person name="Larsen T.O."/>
            <person name="Grigoriev I.V."/>
            <person name="Baker S.E."/>
            <person name="Andersen M.R."/>
        </authorList>
    </citation>
    <scope>NUCLEOTIDE SEQUENCE [LARGE SCALE GENOMIC DNA]</scope>
    <source>
        <strain evidence="2 3">IBT 24754</strain>
    </source>
</reference>
<evidence type="ECO:0000313" key="3">
    <source>
        <dbReference type="Proteomes" id="UP000244073"/>
    </source>
</evidence>
<dbReference type="AlphaFoldDB" id="A0A2T5LSQ7"/>
<protein>
    <submittedName>
        <fullName evidence="2">Uncharacterized protein</fullName>
    </submittedName>
</protein>
<dbReference type="GeneID" id="63816961"/>
<name>A0A2T5LSQ7_9EURO</name>
<evidence type="ECO:0000256" key="1">
    <source>
        <dbReference type="SAM" id="MobiDB-lite"/>
    </source>
</evidence>